<evidence type="ECO:0000259" key="12">
    <source>
        <dbReference type="PROSITE" id="PS51464"/>
    </source>
</evidence>
<evidence type="ECO:0000256" key="9">
    <source>
        <dbReference type="ARBA" id="ARBA00022962"/>
    </source>
</evidence>
<dbReference type="FunFam" id="3.40.50.10490:FF:000001">
    <property type="entry name" value="Glutamine--fructose-6-phosphate aminotransferase [isomerizing]"/>
    <property type="match status" value="1"/>
</dbReference>
<dbReference type="CDD" id="cd05008">
    <property type="entry name" value="SIS_GlmS_GlmD_1"/>
    <property type="match status" value="1"/>
</dbReference>
<proteinExistence type="inferred from homology"/>
<dbReference type="GO" id="GO:0005975">
    <property type="term" value="P:carbohydrate metabolic process"/>
    <property type="evidence" value="ECO:0007669"/>
    <property type="project" value="UniProtKB-UniRule"/>
</dbReference>
<keyword evidence="7 10" id="KW-0808">Transferase</keyword>
<dbReference type="PROSITE" id="PS51464">
    <property type="entry name" value="SIS"/>
    <property type="match status" value="2"/>
</dbReference>
<dbReference type="Pfam" id="PF13522">
    <property type="entry name" value="GATase_6"/>
    <property type="match status" value="1"/>
</dbReference>
<evidence type="ECO:0000256" key="5">
    <source>
        <dbReference type="ARBA" id="ARBA00022490"/>
    </source>
</evidence>
<feature type="domain" description="Glutamine amidotransferase type-2" evidence="11">
    <location>
        <begin position="2"/>
        <end position="223"/>
    </location>
</feature>
<dbReference type="CDD" id="cd00714">
    <property type="entry name" value="GFAT"/>
    <property type="match status" value="1"/>
</dbReference>
<dbReference type="GO" id="GO:0006002">
    <property type="term" value="P:fructose 6-phosphate metabolic process"/>
    <property type="evidence" value="ECO:0007669"/>
    <property type="project" value="TreeGrafter"/>
</dbReference>
<dbReference type="Proteomes" id="UP000317369">
    <property type="component" value="Chromosome"/>
</dbReference>
<feature type="active site" description="Nucleophile; for GATase activity" evidence="10">
    <location>
        <position position="2"/>
    </location>
</feature>
<protein>
    <recommendedName>
        <fullName evidence="4 10">Glutamine--fructose-6-phosphate aminotransferase [isomerizing]</fullName>
        <ecNumber evidence="3 10">2.6.1.16</ecNumber>
    </recommendedName>
    <alternativeName>
        <fullName evidence="10">D-fructose-6-phosphate amidotransferase</fullName>
    </alternativeName>
    <alternativeName>
        <fullName evidence="10">GFAT</fullName>
    </alternativeName>
    <alternativeName>
        <fullName evidence="10">Glucosamine-6-phosphate synthase</fullName>
    </alternativeName>
    <alternativeName>
        <fullName evidence="10">Hexosephosphate aminotransferase</fullName>
    </alternativeName>
    <alternativeName>
        <fullName evidence="10">L-glutamine--D-fructose-6-phosphate amidotransferase</fullName>
    </alternativeName>
</protein>
<dbReference type="PANTHER" id="PTHR10937">
    <property type="entry name" value="GLUCOSAMINE--FRUCTOSE-6-PHOSPHATE AMINOTRANSFERASE, ISOMERIZING"/>
    <property type="match status" value="1"/>
</dbReference>
<dbReference type="SUPFAM" id="SSF56235">
    <property type="entry name" value="N-terminal nucleophile aminohydrolases (Ntn hydrolases)"/>
    <property type="match status" value="1"/>
</dbReference>
<evidence type="ECO:0000256" key="4">
    <source>
        <dbReference type="ARBA" id="ARBA00016090"/>
    </source>
</evidence>
<keyword evidence="14" id="KW-1185">Reference proteome</keyword>
<dbReference type="GO" id="GO:0006487">
    <property type="term" value="P:protein N-linked glycosylation"/>
    <property type="evidence" value="ECO:0007669"/>
    <property type="project" value="TreeGrafter"/>
</dbReference>
<keyword evidence="5 10" id="KW-0963">Cytoplasm</keyword>
<dbReference type="NCBIfam" id="NF001484">
    <property type="entry name" value="PRK00331.1"/>
    <property type="match status" value="1"/>
</dbReference>
<reference evidence="13 14" key="1">
    <citation type="submission" date="2019-02" db="EMBL/GenBank/DDBJ databases">
        <title>Deep-cultivation of Planctomycetes and their phenomic and genomic characterization uncovers novel biology.</title>
        <authorList>
            <person name="Wiegand S."/>
            <person name="Jogler M."/>
            <person name="Boedeker C."/>
            <person name="Pinto D."/>
            <person name="Vollmers J."/>
            <person name="Rivas-Marin E."/>
            <person name="Kohn T."/>
            <person name="Peeters S.H."/>
            <person name="Heuer A."/>
            <person name="Rast P."/>
            <person name="Oberbeckmann S."/>
            <person name="Bunk B."/>
            <person name="Jeske O."/>
            <person name="Meyerdierks A."/>
            <person name="Storesund J.E."/>
            <person name="Kallscheuer N."/>
            <person name="Luecker S."/>
            <person name="Lage O.M."/>
            <person name="Pohl T."/>
            <person name="Merkel B.J."/>
            <person name="Hornburger P."/>
            <person name="Mueller R.-W."/>
            <person name="Bruemmer F."/>
            <person name="Labrenz M."/>
            <person name="Spormann A.M."/>
            <person name="Op den Camp H."/>
            <person name="Overmann J."/>
            <person name="Amann R."/>
            <person name="Jetten M.S.M."/>
            <person name="Mascher T."/>
            <person name="Medema M.H."/>
            <person name="Devos D.P."/>
            <person name="Kaster A.-K."/>
            <person name="Ovreas L."/>
            <person name="Rohde M."/>
            <person name="Galperin M.Y."/>
            <person name="Jogler C."/>
        </authorList>
    </citation>
    <scope>NUCLEOTIDE SEQUENCE [LARGE SCALE GENOMIC DNA]</scope>
    <source>
        <strain evidence="13 14">KS4</strain>
    </source>
</reference>
<dbReference type="InterPro" id="IPR029055">
    <property type="entry name" value="Ntn_hydrolases_N"/>
</dbReference>
<keyword evidence="8" id="KW-0677">Repeat</keyword>
<dbReference type="InterPro" id="IPR005855">
    <property type="entry name" value="GFAT"/>
</dbReference>
<evidence type="ECO:0000259" key="11">
    <source>
        <dbReference type="PROSITE" id="PS51278"/>
    </source>
</evidence>
<gene>
    <name evidence="10 13" type="primary">glmS</name>
    <name evidence="13" type="ORF">KS4_15040</name>
</gene>
<keyword evidence="9" id="KW-0315">Glutamine amidotransferase</keyword>
<keyword evidence="6 10" id="KW-0032">Aminotransferase</keyword>
<evidence type="ECO:0000313" key="13">
    <source>
        <dbReference type="EMBL" id="QDU33456.1"/>
    </source>
</evidence>
<dbReference type="GO" id="GO:0097367">
    <property type="term" value="F:carbohydrate derivative binding"/>
    <property type="evidence" value="ECO:0007669"/>
    <property type="project" value="InterPro"/>
</dbReference>
<feature type="domain" description="SIS" evidence="12">
    <location>
        <begin position="477"/>
        <end position="620"/>
    </location>
</feature>
<dbReference type="InterPro" id="IPR017932">
    <property type="entry name" value="GATase_2_dom"/>
</dbReference>
<dbReference type="InterPro" id="IPR035490">
    <property type="entry name" value="GlmS/FrlB_SIS"/>
</dbReference>
<dbReference type="EC" id="2.6.1.16" evidence="3 10"/>
<dbReference type="CDD" id="cd05009">
    <property type="entry name" value="SIS_GlmS_GlmD_2"/>
    <property type="match status" value="1"/>
</dbReference>
<dbReference type="Gene3D" id="3.40.50.10490">
    <property type="entry name" value="Glucose-6-phosphate isomerase like protein, domain 1"/>
    <property type="match status" value="2"/>
</dbReference>
<dbReference type="GO" id="GO:0004360">
    <property type="term" value="F:glutamine-fructose-6-phosphate transaminase (isomerizing) activity"/>
    <property type="evidence" value="ECO:0007669"/>
    <property type="project" value="UniProtKB-UniRule"/>
</dbReference>
<dbReference type="PANTHER" id="PTHR10937:SF0">
    <property type="entry name" value="GLUTAMINE--FRUCTOSE-6-PHOSPHATE TRANSAMINASE (ISOMERIZING)"/>
    <property type="match status" value="1"/>
</dbReference>
<evidence type="ECO:0000256" key="10">
    <source>
        <dbReference type="HAMAP-Rule" id="MF_00164"/>
    </source>
</evidence>
<dbReference type="InterPro" id="IPR035466">
    <property type="entry name" value="GlmS/AgaS_SIS"/>
</dbReference>
<dbReference type="InterPro" id="IPR046348">
    <property type="entry name" value="SIS_dom_sf"/>
</dbReference>
<dbReference type="InterPro" id="IPR001347">
    <property type="entry name" value="SIS_dom"/>
</dbReference>
<organism evidence="13 14">
    <name type="scientific">Poriferisphaera corsica</name>
    <dbReference type="NCBI Taxonomy" id="2528020"/>
    <lineage>
        <taxon>Bacteria</taxon>
        <taxon>Pseudomonadati</taxon>
        <taxon>Planctomycetota</taxon>
        <taxon>Phycisphaerae</taxon>
        <taxon>Phycisphaerales</taxon>
        <taxon>Phycisphaeraceae</taxon>
        <taxon>Poriferisphaera</taxon>
    </lineage>
</organism>
<dbReference type="Gene3D" id="3.60.20.10">
    <property type="entry name" value="Glutamine Phosphoribosylpyrophosphate, subunit 1, domain 1"/>
    <property type="match status" value="1"/>
</dbReference>
<dbReference type="PROSITE" id="PS51278">
    <property type="entry name" value="GATASE_TYPE_2"/>
    <property type="match status" value="1"/>
</dbReference>
<evidence type="ECO:0000256" key="2">
    <source>
        <dbReference type="ARBA" id="ARBA00004496"/>
    </source>
</evidence>
<accession>A0A517YTA4</accession>
<evidence type="ECO:0000313" key="14">
    <source>
        <dbReference type="Proteomes" id="UP000317369"/>
    </source>
</evidence>
<name>A0A517YTA4_9BACT</name>
<dbReference type="AlphaFoldDB" id="A0A517YTA4"/>
<dbReference type="HAMAP" id="MF_00164">
    <property type="entry name" value="GlmS"/>
    <property type="match status" value="1"/>
</dbReference>
<feature type="domain" description="SIS" evidence="12">
    <location>
        <begin position="302"/>
        <end position="445"/>
    </location>
</feature>
<dbReference type="InterPro" id="IPR047084">
    <property type="entry name" value="GFAT_N"/>
</dbReference>
<comment type="catalytic activity">
    <reaction evidence="1 10">
        <text>D-fructose 6-phosphate + L-glutamine = D-glucosamine 6-phosphate + L-glutamate</text>
        <dbReference type="Rhea" id="RHEA:13237"/>
        <dbReference type="ChEBI" id="CHEBI:29985"/>
        <dbReference type="ChEBI" id="CHEBI:58359"/>
        <dbReference type="ChEBI" id="CHEBI:58725"/>
        <dbReference type="ChEBI" id="CHEBI:61527"/>
        <dbReference type="EC" id="2.6.1.16"/>
    </reaction>
</comment>
<dbReference type="Pfam" id="PF01380">
    <property type="entry name" value="SIS"/>
    <property type="match status" value="2"/>
</dbReference>
<dbReference type="GO" id="GO:0005829">
    <property type="term" value="C:cytosol"/>
    <property type="evidence" value="ECO:0007669"/>
    <property type="project" value="TreeGrafter"/>
</dbReference>
<dbReference type="SUPFAM" id="SSF53697">
    <property type="entry name" value="SIS domain"/>
    <property type="match status" value="1"/>
</dbReference>
<dbReference type="RefSeq" id="WP_145076501.1">
    <property type="nucleotide sequence ID" value="NZ_CP036425.1"/>
</dbReference>
<feature type="initiator methionine" description="Removed" evidence="10">
    <location>
        <position position="1"/>
    </location>
</feature>
<evidence type="ECO:0000256" key="1">
    <source>
        <dbReference type="ARBA" id="ARBA00001031"/>
    </source>
</evidence>
<dbReference type="NCBIfam" id="TIGR01135">
    <property type="entry name" value="glmS"/>
    <property type="match status" value="1"/>
</dbReference>
<comment type="function">
    <text evidence="10">Catalyzes the first step in hexosamine metabolism, converting fructose-6P into glucosamine-6P using glutamine as a nitrogen source.</text>
</comment>
<evidence type="ECO:0000256" key="8">
    <source>
        <dbReference type="ARBA" id="ARBA00022737"/>
    </source>
</evidence>
<evidence type="ECO:0000256" key="6">
    <source>
        <dbReference type="ARBA" id="ARBA00022576"/>
    </source>
</evidence>
<dbReference type="KEGG" id="pcor:KS4_15040"/>
<comment type="subunit">
    <text evidence="10">Homodimer.</text>
</comment>
<evidence type="ECO:0000256" key="7">
    <source>
        <dbReference type="ARBA" id="ARBA00022679"/>
    </source>
</evidence>
<evidence type="ECO:0000256" key="3">
    <source>
        <dbReference type="ARBA" id="ARBA00012916"/>
    </source>
</evidence>
<dbReference type="GO" id="GO:0006047">
    <property type="term" value="P:UDP-N-acetylglucosamine metabolic process"/>
    <property type="evidence" value="ECO:0007669"/>
    <property type="project" value="TreeGrafter"/>
</dbReference>
<comment type="subcellular location">
    <subcellularLocation>
        <location evidence="2 10">Cytoplasm</location>
    </subcellularLocation>
</comment>
<dbReference type="OrthoDB" id="106547at2"/>
<dbReference type="FunFam" id="3.60.20.10:FF:000006">
    <property type="entry name" value="Glutamine--fructose-6-phosphate aminotransferase [isomerizing]"/>
    <property type="match status" value="1"/>
</dbReference>
<dbReference type="EMBL" id="CP036425">
    <property type="protein sequence ID" value="QDU33456.1"/>
    <property type="molecule type" value="Genomic_DNA"/>
</dbReference>
<feature type="active site" description="For Fru-6P isomerization activity" evidence="10">
    <location>
        <position position="625"/>
    </location>
</feature>
<sequence length="630" mass="69038">MCGIVAYVGNRAVTPLLIEGLKRLEYRGYDSAGIAVRGNSGELSVTRAVGRVSNLELLVEEDAQYDEGFIGIAHTRWATHGEPSVDNAHPHVGLTKDGHTVAVVHNGIIENYSSLRTYLEGKGHTFYSQTDTEVLAKLIAELYVDDLETAVQKALQEVSGAYAIAVMIDGWPHTLVCARKGSPLIVGVADHAYVVASDASAIVSHTTQVFALEDYQVVKLSAGPVDEKNGTGEPWSSELRTTTIDNVVVDPEITELEMDLEQIELGGYSHYMLKEIMEQPEAVRDCLRGRVDLRDSKIILGGIQDFKRQMVRAKRFILTGQGTAYHAGLIGEYLFEDLARVPARCEYASEFRYRNPIIEDDTIVVAVSQSGETADTLAALAEAKDRGALSIGVVNAVGSTISRETDAGVYLRVGPEIGVASTKAFVGQVMVLTLLSLYLGKRKHMSNERVDHYLKQLSQIPDQIEKVLKQTDHIKNCVKQVADRDNWLFLGRGYNYPVAIEGALKLKEISYIHAEGMPAAEMKHGPIALIDEGMPVVFVATQGTQYEKVISNIEEVRARGGKIIAVATEGDTHIHKYASEDCIFYVPDVMEALQPLLTSVPLQLLAYHAAVERGHDVDKPRNLAKSVTVE</sequence>